<keyword evidence="1" id="KW-0472">Membrane</keyword>
<dbReference type="InterPro" id="IPR037185">
    <property type="entry name" value="EmrE-like"/>
</dbReference>
<dbReference type="Gene3D" id="1.10.3730.20">
    <property type="match status" value="1"/>
</dbReference>
<dbReference type="AlphaFoldDB" id="A0A0A2WSK0"/>
<feature type="domain" description="EamA" evidence="2">
    <location>
        <begin position="153"/>
        <end position="288"/>
    </location>
</feature>
<keyword evidence="1" id="KW-1133">Transmembrane helix</keyword>
<feature type="transmembrane region" description="Helical" evidence="1">
    <location>
        <begin position="38"/>
        <end position="57"/>
    </location>
</feature>
<dbReference type="STRING" id="276.THFILI_05620"/>
<feature type="transmembrane region" description="Helical" evidence="1">
    <location>
        <begin position="271"/>
        <end position="290"/>
    </location>
</feature>
<reference evidence="3 4" key="1">
    <citation type="journal article" date="2015" name="Genome Announc.">
        <title>Draft Genome Sequence of the Thermophile Thermus filiformis ATCC 43280, Producer of Carotenoid-(Di)glucoside-Branched Fatty Acid (Di)esters and Source of Hyperthermostable Enzymes of Biotechnological Interest.</title>
        <authorList>
            <person name="Mandelli F."/>
            <person name="Oliveira Ramires B."/>
            <person name="Couger M.B."/>
            <person name="Paixao D.A."/>
            <person name="Camilo C.M."/>
            <person name="Polikarpov I."/>
            <person name="Prade R."/>
            <person name="Riano-Pachon D.M."/>
            <person name="Squina F.M."/>
        </authorList>
    </citation>
    <scope>NUCLEOTIDE SEQUENCE [LARGE SCALE GENOMIC DNA]</scope>
    <source>
        <strain evidence="3 4">ATCC 43280</strain>
    </source>
</reference>
<keyword evidence="1" id="KW-0812">Transmembrane</keyword>
<evidence type="ECO:0000259" key="2">
    <source>
        <dbReference type="Pfam" id="PF00892"/>
    </source>
</evidence>
<dbReference type="EMBL" id="JPSL02000038">
    <property type="protein sequence ID" value="KGQ21275.2"/>
    <property type="molecule type" value="Genomic_DNA"/>
</dbReference>
<feature type="transmembrane region" description="Helical" evidence="1">
    <location>
        <begin position="124"/>
        <end position="141"/>
    </location>
</feature>
<accession>A0A0A2WSK0</accession>
<keyword evidence="4" id="KW-1185">Reference proteome</keyword>
<proteinExistence type="predicted"/>
<name>A0A0A2WSK0_THEFI</name>
<feature type="transmembrane region" description="Helical" evidence="1">
    <location>
        <begin position="153"/>
        <end position="171"/>
    </location>
</feature>
<gene>
    <name evidence="3" type="ORF">THFILI_05620</name>
</gene>
<sequence length="293" mass="30622">MRPSGWRIGLVLTVGILASSTASVLVRLALEAAGTREVGFSLLMSALRLFFASLVLLPGFRLPRARAGLSFAALAGVFLALHFAFWITSLSFTSIAASTALVTTNPIWVTLFSWLFLKEPPTPLTLLGVGVALAGGLLIGLGDGGGGGSSPALGNALALLGAMSVSAYFLLGREAQRRGLSILEYVRLAYPVAALVLLPLPPLFGTPYLGHPPMAYLWILLMALIPQLVGHTSFNWATRYVPPVLVTLVILLEPVGASLLGFLLFGEFPGARVLLGAGVLLLGVALAVLGGRK</sequence>
<dbReference type="SUPFAM" id="SSF103481">
    <property type="entry name" value="Multidrug resistance efflux transporter EmrE"/>
    <property type="match status" value="2"/>
</dbReference>
<dbReference type="OrthoDB" id="9790852at2"/>
<dbReference type="InterPro" id="IPR000620">
    <property type="entry name" value="EamA_dom"/>
</dbReference>
<feature type="transmembrane region" description="Helical" evidence="1">
    <location>
        <begin position="95"/>
        <end position="117"/>
    </location>
</feature>
<dbReference type="Pfam" id="PF00892">
    <property type="entry name" value="EamA"/>
    <property type="match status" value="2"/>
</dbReference>
<dbReference type="GO" id="GO:0016020">
    <property type="term" value="C:membrane"/>
    <property type="evidence" value="ECO:0007669"/>
    <property type="project" value="InterPro"/>
</dbReference>
<protein>
    <submittedName>
        <fullName evidence="3">Membrane protein</fullName>
    </submittedName>
</protein>
<feature type="transmembrane region" description="Helical" evidence="1">
    <location>
        <begin position="216"/>
        <end position="237"/>
    </location>
</feature>
<feature type="transmembrane region" description="Helical" evidence="1">
    <location>
        <begin position="183"/>
        <end position="204"/>
    </location>
</feature>
<dbReference type="Proteomes" id="UP000030364">
    <property type="component" value="Unassembled WGS sequence"/>
</dbReference>
<dbReference type="PANTHER" id="PTHR22911:SF76">
    <property type="entry name" value="EAMA DOMAIN-CONTAINING PROTEIN"/>
    <property type="match status" value="1"/>
</dbReference>
<organism evidence="3 4">
    <name type="scientific">Thermus filiformis</name>
    <dbReference type="NCBI Taxonomy" id="276"/>
    <lineage>
        <taxon>Bacteria</taxon>
        <taxon>Thermotogati</taxon>
        <taxon>Deinococcota</taxon>
        <taxon>Deinococci</taxon>
        <taxon>Thermales</taxon>
        <taxon>Thermaceae</taxon>
        <taxon>Thermus</taxon>
    </lineage>
</organism>
<comment type="caution">
    <text evidence="3">The sequence shown here is derived from an EMBL/GenBank/DDBJ whole genome shotgun (WGS) entry which is preliminary data.</text>
</comment>
<feature type="transmembrane region" description="Helical" evidence="1">
    <location>
        <begin position="69"/>
        <end position="89"/>
    </location>
</feature>
<dbReference type="PANTHER" id="PTHR22911">
    <property type="entry name" value="ACYL-MALONYL CONDENSING ENZYME-RELATED"/>
    <property type="match status" value="1"/>
</dbReference>
<evidence type="ECO:0000313" key="3">
    <source>
        <dbReference type="EMBL" id="KGQ21275.2"/>
    </source>
</evidence>
<feature type="domain" description="EamA" evidence="2">
    <location>
        <begin position="14"/>
        <end position="139"/>
    </location>
</feature>
<feature type="transmembrane region" description="Helical" evidence="1">
    <location>
        <begin position="244"/>
        <end position="265"/>
    </location>
</feature>
<evidence type="ECO:0000256" key="1">
    <source>
        <dbReference type="SAM" id="Phobius"/>
    </source>
</evidence>
<dbReference type="RefSeq" id="WP_038066357.1">
    <property type="nucleotide sequence ID" value="NZ_JPSL02000038.1"/>
</dbReference>
<evidence type="ECO:0000313" key="4">
    <source>
        <dbReference type="Proteomes" id="UP000030364"/>
    </source>
</evidence>